<dbReference type="PANTHER" id="PTHR31811">
    <property type="entry name" value="TRNA A64-2'-O-RIBOSYLPHOSPHATE TRANSFERASE"/>
    <property type="match status" value="1"/>
</dbReference>
<feature type="region of interest" description="Disordered" evidence="1">
    <location>
        <begin position="235"/>
        <end position="306"/>
    </location>
</feature>
<dbReference type="Proteomes" id="UP001141327">
    <property type="component" value="Unassembled WGS sequence"/>
</dbReference>
<feature type="domain" description="Rit1 N-terminal" evidence="2">
    <location>
        <begin position="10"/>
        <end position="173"/>
    </location>
</feature>
<evidence type="ECO:0000256" key="1">
    <source>
        <dbReference type="SAM" id="MobiDB-lite"/>
    </source>
</evidence>
<dbReference type="Pfam" id="PF17184">
    <property type="entry name" value="Rit1_C"/>
    <property type="match status" value="2"/>
</dbReference>
<feature type="region of interest" description="Disordered" evidence="1">
    <location>
        <begin position="469"/>
        <end position="490"/>
    </location>
</feature>
<accession>A0ABQ8UB75</accession>
<comment type="caution">
    <text evidence="3">The sequence shown here is derived from an EMBL/GenBank/DDBJ whole genome shotgun (WGS) entry which is preliminary data.</text>
</comment>
<feature type="compositionally biased region" description="Basic residues" evidence="1">
    <location>
        <begin position="174"/>
        <end position="196"/>
    </location>
</feature>
<feature type="compositionally biased region" description="Low complexity" evidence="1">
    <location>
        <begin position="140"/>
        <end position="169"/>
    </location>
</feature>
<dbReference type="InterPro" id="IPR033449">
    <property type="entry name" value="Rit1_N"/>
</dbReference>
<dbReference type="InterPro" id="IPR029021">
    <property type="entry name" value="Prot-tyrosine_phosphatase-like"/>
</dbReference>
<dbReference type="Gene3D" id="3.90.190.10">
    <property type="entry name" value="Protein tyrosine phosphatase superfamily"/>
    <property type="match status" value="1"/>
</dbReference>
<feature type="domain" description="Rit1 N-terminal" evidence="2">
    <location>
        <begin position="390"/>
        <end position="460"/>
    </location>
</feature>
<dbReference type="SUPFAM" id="SSF52799">
    <property type="entry name" value="(Phosphotyrosine protein) phosphatases II"/>
    <property type="match status" value="1"/>
</dbReference>
<reference evidence="3" key="1">
    <citation type="journal article" date="2022" name="bioRxiv">
        <title>Genomics of Preaxostyla Flagellates Illuminates Evolutionary Transitions and the Path Towards Mitochondrial Loss.</title>
        <authorList>
            <person name="Novak L.V.F."/>
            <person name="Treitli S.C."/>
            <person name="Pyrih J."/>
            <person name="Halakuc P."/>
            <person name="Pipaliya S.V."/>
            <person name="Vacek V."/>
            <person name="Brzon O."/>
            <person name="Soukal P."/>
            <person name="Eme L."/>
            <person name="Dacks J.B."/>
            <person name="Karnkowska A."/>
            <person name="Elias M."/>
            <person name="Hampl V."/>
        </authorList>
    </citation>
    <scope>NUCLEOTIDE SEQUENCE</scope>
    <source>
        <strain evidence="3">RCP-MX</strain>
    </source>
</reference>
<feature type="region of interest" description="Disordered" evidence="1">
    <location>
        <begin position="140"/>
        <end position="205"/>
    </location>
</feature>
<dbReference type="InterPro" id="IPR007306">
    <property type="entry name" value="Rit1"/>
</dbReference>
<dbReference type="PANTHER" id="PTHR31811:SF0">
    <property type="entry name" value="TRNA A64-2'-O-RIBOSYLPHOSPHATE TRANSFERASE"/>
    <property type="match status" value="1"/>
</dbReference>
<evidence type="ECO:0000313" key="4">
    <source>
        <dbReference type="Proteomes" id="UP001141327"/>
    </source>
</evidence>
<keyword evidence="4" id="KW-1185">Reference proteome</keyword>
<proteinExistence type="predicted"/>
<dbReference type="EMBL" id="JAPMOS010000084">
    <property type="protein sequence ID" value="KAJ4456023.1"/>
    <property type="molecule type" value="Genomic_DNA"/>
</dbReference>
<protein>
    <submittedName>
        <fullName evidence="3">Initiator tRNA phosphoribosyl transferase family protein</fullName>
    </submittedName>
</protein>
<evidence type="ECO:0000313" key="3">
    <source>
        <dbReference type="EMBL" id="KAJ4456023.1"/>
    </source>
</evidence>
<keyword evidence="3" id="KW-0808">Transferase</keyword>
<evidence type="ECO:0000259" key="2">
    <source>
        <dbReference type="Pfam" id="PF17184"/>
    </source>
</evidence>
<sequence length="721" mass="77791">MSKADLLQRTRLYDSLMSIREDLLFLQEIMRLFAVPHDDLFANLRCGLWYVPNCTNTAYFKSTDGHANNWGFSLIRTNFQFALAAAPSLLASPSNHTHLPLLVDSTKRGKRFPDSLSKTVPIWATVLNRAVYQVRARGLLSPTSPTTPRSEPTTPLGIPSSTVTTTSASPLRKYPPRVRQSQKKGKQSPQKPKQHRTASSGPAAVPVTPSQLFLQEHRAAEKLAALGTDTLTTAPHGLKAAARERWAAARKKKSGDRKKNREGGDAHNDLEISSSSSCRQDPGVDAADPPLAVAIPPGDDALLDDAAGDDHLGDACDDGADANGGGDDCDDCDGDDDADDAVVFSAFGAQPARHEGVCRHTTDEAVDAPGGEWDDGWAAVQREIQDNGLPRPDQAAWQACVLPPWVPGWERAAIEERIDKWVAALLGSGIDLTPLAAVLQHPLRCVWLSQSTGAWDRAEHIHRRLAMADGPDTSPLLGPRRETASTSLRKKSRMSPIDPALFYLSVFFYFRKSVSDPATDCPALVHALLSATASAAAAAESTPGDSHRPWDWIGDTGMALGGYSAGRPPDVWEHFGAVLNCGSDEWPEMGAEHGSGSGSGNPDDGSPERAARYLCLHLLDGKKQREGLLRALPVALHFVEAHLRAGRKVLLHCSQGHLLPPGQQPSGTLDKRDVKRVLAFICACRPAANPSAFHVHQLHRFFFSPAADQSEKRIIPAPGGS</sequence>
<name>A0ABQ8UB75_9EUKA</name>
<feature type="compositionally biased region" description="Basic and acidic residues" evidence="1">
    <location>
        <begin position="257"/>
        <end position="270"/>
    </location>
</feature>
<gene>
    <name evidence="3" type="ORF">PAPYR_8863</name>
</gene>
<dbReference type="GO" id="GO:0016740">
    <property type="term" value="F:transferase activity"/>
    <property type="evidence" value="ECO:0007669"/>
    <property type="project" value="UniProtKB-KW"/>
</dbReference>
<organism evidence="3 4">
    <name type="scientific">Paratrimastix pyriformis</name>
    <dbReference type="NCBI Taxonomy" id="342808"/>
    <lineage>
        <taxon>Eukaryota</taxon>
        <taxon>Metamonada</taxon>
        <taxon>Preaxostyla</taxon>
        <taxon>Paratrimastigidae</taxon>
        <taxon>Paratrimastix</taxon>
    </lineage>
</organism>